<dbReference type="GO" id="GO:0003677">
    <property type="term" value="F:DNA binding"/>
    <property type="evidence" value="ECO:0007669"/>
    <property type="project" value="UniProtKB-KW"/>
</dbReference>
<reference evidence="1 2" key="1">
    <citation type="submission" date="2023-07" db="EMBL/GenBank/DDBJ databases">
        <title>Sequencing the genomes of 1000 actinobacteria strains.</title>
        <authorList>
            <person name="Klenk H.-P."/>
        </authorList>
    </citation>
    <scope>NUCLEOTIDE SEQUENCE [LARGE SCALE GENOMIC DNA]</scope>
    <source>
        <strain evidence="1 2">DSM 44709</strain>
    </source>
</reference>
<dbReference type="AlphaFoldDB" id="A0AAE3VU42"/>
<protein>
    <submittedName>
        <fullName evidence="1">DNA-binding IclR family transcriptional regulator</fullName>
    </submittedName>
</protein>
<dbReference type="InterPro" id="IPR036388">
    <property type="entry name" value="WH-like_DNA-bd_sf"/>
</dbReference>
<dbReference type="Gene3D" id="1.10.10.10">
    <property type="entry name" value="Winged helix-like DNA-binding domain superfamily/Winged helix DNA-binding domain"/>
    <property type="match status" value="1"/>
</dbReference>
<name>A0AAE3VU42_9ACTN</name>
<gene>
    <name evidence="1" type="ORF">J2S42_000652</name>
</gene>
<evidence type="ECO:0000313" key="1">
    <source>
        <dbReference type="EMBL" id="MDQ0363983.1"/>
    </source>
</evidence>
<organism evidence="1 2">
    <name type="scientific">Catenuloplanes indicus</name>
    <dbReference type="NCBI Taxonomy" id="137267"/>
    <lineage>
        <taxon>Bacteria</taxon>
        <taxon>Bacillati</taxon>
        <taxon>Actinomycetota</taxon>
        <taxon>Actinomycetes</taxon>
        <taxon>Micromonosporales</taxon>
        <taxon>Micromonosporaceae</taxon>
        <taxon>Catenuloplanes</taxon>
    </lineage>
</organism>
<keyword evidence="1" id="KW-0238">DNA-binding</keyword>
<comment type="caution">
    <text evidence="1">The sequence shown here is derived from an EMBL/GenBank/DDBJ whole genome shotgun (WGS) entry which is preliminary data.</text>
</comment>
<dbReference type="Proteomes" id="UP001240236">
    <property type="component" value="Unassembled WGS sequence"/>
</dbReference>
<accession>A0AAE3VU42</accession>
<evidence type="ECO:0000313" key="2">
    <source>
        <dbReference type="Proteomes" id="UP001240236"/>
    </source>
</evidence>
<dbReference type="EMBL" id="JAUSUZ010000001">
    <property type="protein sequence ID" value="MDQ0363983.1"/>
    <property type="molecule type" value="Genomic_DNA"/>
</dbReference>
<keyword evidence="2" id="KW-1185">Reference proteome</keyword>
<sequence length="118" mass="12195">MTTILPNGQVAQLVRLTRIPRPTVHRLPAQLRAAGAVDRIDGYWSLASGLMGLALLGVLHPHGAALDAVEQPADVVVSPRRIAALTGEEVPVVAVPADPDGDVDAAAAAQHAAHGVRQ</sequence>
<proteinExistence type="predicted"/>